<dbReference type="OrthoDB" id="455810at2"/>
<dbReference type="STRING" id="549789.NIES30_23230"/>
<dbReference type="Proteomes" id="UP000185557">
    <property type="component" value="Unassembled WGS sequence"/>
</dbReference>
<reference evidence="1 2" key="1">
    <citation type="submission" date="2016-11" db="EMBL/GenBank/DDBJ databases">
        <title>Draft Genome Sequences of Nine Cyanobacterial Strains from Diverse Habitats.</title>
        <authorList>
            <person name="Zhu T."/>
            <person name="Hou S."/>
            <person name="Lu X."/>
            <person name="Hess W.R."/>
        </authorList>
    </citation>
    <scope>NUCLEOTIDE SEQUENCE [LARGE SCALE GENOMIC DNA]</scope>
    <source>
        <strain evidence="1 2">NIES-30</strain>
    </source>
</reference>
<accession>A0A1U7IZ15</accession>
<gene>
    <name evidence="1" type="ORF">NIES30_23230</name>
</gene>
<name>A0A1U7IZ15_9CYAN</name>
<comment type="caution">
    <text evidence="1">The sequence shown here is derived from an EMBL/GenBank/DDBJ whole genome shotgun (WGS) entry which is preliminary data.</text>
</comment>
<proteinExistence type="predicted"/>
<evidence type="ECO:0000313" key="1">
    <source>
        <dbReference type="EMBL" id="OKH44213.1"/>
    </source>
</evidence>
<organism evidence="1 2">
    <name type="scientific">Phormidium tenue NIES-30</name>
    <dbReference type="NCBI Taxonomy" id="549789"/>
    <lineage>
        <taxon>Bacteria</taxon>
        <taxon>Bacillati</taxon>
        <taxon>Cyanobacteriota</taxon>
        <taxon>Cyanophyceae</taxon>
        <taxon>Oscillatoriophycideae</taxon>
        <taxon>Oscillatoriales</taxon>
        <taxon>Oscillatoriaceae</taxon>
        <taxon>Phormidium</taxon>
    </lineage>
</organism>
<keyword evidence="2" id="KW-1185">Reference proteome</keyword>
<dbReference type="EMBL" id="MRCG01000025">
    <property type="protein sequence ID" value="OKH44213.1"/>
    <property type="molecule type" value="Genomic_DNA"/>
</dbReference>
<dbReference type="AlphaFoldDB" id="A0A1U7IZ15"/>
<protein>
    <submittedName>
        <fullName evidence="1">Uncharacterized protein</fullName>
    </submittedName>
</protein>
<evidence type="ECO:0000313" key="2">
    <source>
        <dbReference type="Proteomes" id="UP000185557"/>
    </source>
</evidence>
<sequence>MTGNYSPRLGYVEPYQHESISHYLGRLRRFKANSLPSGYSLGQLLGVGSAVARWEKLYFNPFPEEQALETLANLCHMDAGLLEAMLPQRESAMQPRPILLCGACYAEIPCHRMEWQHKAEVPICNHHHLQLLSRCPCCKKPFQIPSLWEKGECHHCGMPFRSMGKKQRHVKTIG</sequence>